<evidence type="ECO:0000313" key="3">
    <source>
        <dbReference type="EMBL" id="MFD1703629.1"/>
    </source>
</evidence>
<comment type="caution">
    <text evidence="3">The sequence shown here is derived from an EMBL/GenBank/DDBJ whole genome shotgun (WGS) entry which is preliminary data.</text>
</comment>
<evidence type="ECO:0000256" key="1">
    <source>
        <dbReference type="SAM" id="SignalP"/>
    </source>
</evidence>
<dbReference type="InterPro" id="IPR012338">
    <property type="entry name" value="Beta-lactam/transpept-like"/>
</dbReference>
<dbReference type="GO" id="GO:0016787">
    <property type="term" value="F:hydrolase activity"/>
    <property type="evidence" value="ECO:0007669"/>
    <property type="project" value="UniProtKB-KW"/>
</dbReference>
<feature type="domain" description="Beta-lactamase-related" evidence="2">
    <location>
        <begin position="56"/>
        <end position="322"/>
    </location>
</feature>
<keyword evidence="3" id="KW-0378">Hydrolase</keyword>
<dbReference type="Pfam" id="PF00144">
    <property type="entry name" value="Beta-lactamase"/>
    <property type="match status" value="1"/>
</dbReference>
<feature type="chain" id="PRO_5046793855" evidence="1">
    <location>
        <begin position="29"/>
        <end position="352"/>
    </location>
</feature>
<dbReference type="InterPro" id="IPR050789">
    <property type="entry name" value="Diverse_Enzym_Activities"/>
</dbReference>
<dbReference type="RefSeq" id="WP_378799727.1">
    <property type="nucleotide sequence ID" value="NZ_JBHUER010000008.1"/>
</dbReference>
<dbReference type="InterPro" id="IPR001466">
    <property type="entry name" value="Beta-lactam-related"/>
</dbReference>
<dbReference type="EMBL" id="JBHUER010000008">
    <property type="protein sequence ID" value="MFD1703629.1"/>
    <property type="molecule type" value="Genomic_DNA"/>
</dbReference>
<evidence type="ECO:0000259" key="2">
    <source>
        <dbReference type="Pfam" id="PF00144"/>
    </source>
</evidence>
<dbReference type="PANTHER" id="PTHR43283">
    <property type="entry name" value="BETA-LACTAMASE-RELATED"/>
    <property type="match status" value="1"/>
</dbReference>
<protein>
    <submittedName>
        <fullName evidence="3">Serine hydrolase domain-containing protein</fullName>
        <ecNumber evidence="3">3.-.-.-</ecNumber>
    </submittedName>
</protein>
<keyword evidence="4" id="KW-1185">Reference proteome</keyword>
<sequence>MTMTPPLTRRAAVAGAAAVALAPVAARADTAIGGGGPSPRIAAIAERASGLPQLHALIVARHGRPLFERAFRGPALDRPANVKSVSKTVLALIAGAAIDRGALQGVDQPVAPLLRRSIPDDADPRVERITIGHLLSLRAGLERTSGPNYGAWISSRNWVRDALSRPFVDEPGGRMLYSTGSSHLLSAALTAAMGRSTLELARDWLGEPLGVTIPPWPRDPQGIYFGGNDMELSPQALLRIGEMARNRGTFDGRRVLSEGWIDAMWRPQGFSPFTGDSYGYGWFLRDVHGAQLRYGWGYGGQMLFIAPDLGLTAVVTSDATRPSGRASGYVDELHALFADIVGAARADDASKA</sequence>
<dbReference type="SUPFAM" id="SSF56601">
    <property type="entry name" value="beta-lactamase/transpeptidase-like"/>
    <property type="match status" value="1"/>
</dbReference>
<reference evidence="4" key="1">
    <citation type="journal article" date="2019" name="Int. J. Syst. Evol. Microbiol.">
        <title>The Global Catalogue of Microorganisms (GCM) 10K type strain sequencing project: providing services to taxonomists for standard genome sequencing and annotation.</title>
        <authorList>
            <consortium name="The Broad Institute Genomics Platform"/>
            <consortium name="The Broad Institute Genome Sequencing Center for Infectious Disease"/>
            <person name="Wu L."/>
            <person name="Ma J."/>
        </authorList>
    </citation>
    <scope>NUCLEOTIDE SEQUENCE [LARGE SCALE GENOMIC DNA]</scope>
    <source>
        <strain evidence="4">KCTC 23707</strain>
    </source>
</reference>
<name>A0ABW4K8Q8_9HYPH</name>
<feature type="signal peptide" evidence="1">
    <location>
        <begin position="1"/>
        <end position="28"/>
    </location>
</feature>
<dbReference type="Gene3D" id="3.40.710.10">
    <property type="entry name" value="DD-peptidase/beta-lactamase superfamily"/>
    <property type="match status" value="1"/>
</dbReference>
<keyword evidence="1" id="KW-0732">Signal</keyword>
<evidence type="ECO:0000313" key="4">
    <source>
        <dbReference type="Proteomes" id="UP001597308"/>
    </source>
</evidence>
<dbReference type="InterPro" id="IPR006311">
    <property type="entry name" value="TAT_signal"/>
</dbReference>
<organism evidence="3 4">
    <name type="scientific">Methylopila henanensis</name>
    <dbReference type="NCBI Taxonomy" id="873516"/>
    <lineage>
        <taxon>Bacteria</taxon>
        <taxon>Pseudomonadati</taxon>
        <taxon>Pseudomonadota</taxon>
        <taxon>Alphaproteobacteria</taxon>
        <taxon>Hyphomicrobiales</taxon>
        <taxon>Methylopilaceae</taxon>
        <taxon>Methylopila</taxon>
    </lineage>
</organism>
<dbReference type="Proteomes" id="UP001597308">
    <property type="component" value="Unassembled WGS sequence"/>
</dbReference>
<accession>A0ABW4K8Q8</accession>
<dbReference type="PROSITE" id="PS51318">
    <property type="entry name" value="TAT"/>
    <property type="match status" value="1"/>
</dbReference>
<dbReference type="PANTHER" id="PTHR43283:SF7">
    <property type="entry name" value="BETA-LACTAMASE-RELATED DOMAIN-CONTAINING PROTEIN"/>
    <property type="match status" value="1"/>
</dbReference>
<proteinExistence type="predicted"/>
<dbReference type="EC" id="3.-.-.-" evidence="3"/>
<gene>
    <name evidence="3" type="ORF">ACFSCV_11515</name>
</gene>